<feature type="active site" evidence="6">
    <location>
        <position position="280"/>
    </location>
</feature>
<evidence type="ECO:0000256" key="4">
    <source>
        <dbReference type="ARBA" id="ARBA00022750"/>
    </source>
</evidence>
<dbReference type="GO" id="GO:0004190">
    <property type="term" value="F:aspartic-type endopeptidase activity"/>
    <property type="evidence" value="ECO:0007669"/>
    <property type="project" value="UniProtKB-KW"/>
</dbReference>
<evidence type="ECO:0000313" key="11">
    <source>
        <dbReference type="EMBL" id="KAJ4386486.1"/>
    </source>
</evidence>
<dbReference type="OrthoDB" id="771136at2759"/>
<evidence type="ECO:0000313" key="12">
    <source>
        <dbReference type="Proteomes" id="UP001140453"/>
    </source>
</evidence>
<dbReference type="InterPro" id="IPR001461">
    <property type="entry name" value="Aspartic_peptidase_A1"/>
</dbReference>
<keyword evidence="4" id="KW-0064">Aspartyl protease</keyword>
<keyword evidence="12" id="KW-1185">Reference proteome</keyword>
<evidence type="ECO:0000256" key="1">
    <source>
        <dbReference type="ARBA" id="ARBA00007447"/>
    </source>
</evidence>
<evidence type="ECO:0000256" key="2">
    <source>
        <dbReference type="ARBA" id="ARBA00022670"/>
    </source>
</evidence>
<feature type="signal peptide" evidence="9">
    <location>
        <begin position="1"/>
        <end position="18"/>
    </location>
</feature>
<dbReference type="SUPFAM" id="SSF50630">
    <property type="entry name" value="Acid proteases"/>
    <property type="match status" value="1"/>
</dbReference>
<dbReference type="PANTHER" id="PTHR47966">
    <property type="entry name" value="BETA-SITE APP-CLEAVING ENZYME, ISOFORM A-RELATED"/>
    <property type="match status" value="1"/>
</dbReference>
<organism evidence="11 12">
    <name type="scientific">Gnomoniopsis smithogilvyi</name>
    <dbReference type="NCBI Taxonomy" id="1191159"/>
    <lineage>
        <taxon>Eukaryota</taxon>
        <taxon>Fungi</taxon>
        <taxon>Dikarya</taxon>
        <taxon>Ascomycota</taxon>
        <taxon>Pezizomycotina</taxon>
        <taxon>Sordariomycetes</taxon>
        <taxon>Sordariomycetidae</taxon>
        <taxon>Diaporthales</taxon>
        <taxon>Gnomoniaceae</taxon>
        <taxon>Gnomoniopsis</taxon>
    </lineage>
</organism>
<evidence type="ECO:0000256" key="6">
    <source>
        <dbReference type="PIRSR" id="PIRSR601461-1"/>
    </source>
</evidence>
<dbReference type="GO" id="GO:0006508">
    <property type="term" value="P:proteolysis"/>
    <property type="evidence" value="ECO:0007669"/>
    <property type="project" value="UniProtKB-KW"/>
</dbReference>
<dbReference type="EMBL" id="JAPEVB010000006">
    <property type="protein sequence ID" value="KAJ4386486.1"/>
    <property type="molecule type" value="Genomic_DNA"/>
</dbReference>
<evidence type="ECO:0000256" key="5">
    <source>
        <dbReference type="ARBA" id="ARBA00022801"/>
    </source>
</evidence>
<dbReference type="Proteomes" id="UP001140453">
    <property type="component" value="Unassembled WGS sequence"/>
</dbReference>
<feature type="region of interest" description="Disordered" evidence="7">
    <location>
        <begin position="438"/>
        <end position="461"/>
    </location>
</feature>
<feature type="domain" description="Peptidase A1" evidence="10">
    <location>
        <begin position="59"/>
        <end position="407"/>
    </location>
</feature>
<evidence type="ECO:0000256" key="9">
    <source>
        <dbReference type="SAM" id="SignalP"/>
    </source>
</evidence>
<evidence type="ECO:0000256" key="7">
    <source>
        <dbReference type="SAM" id="MobiDB-lite"/>
    </source>
</evidence>
<protein>
    <recommendedName>
        <fullName evidence="10">Peptidase A1 domain-containing protein</fullName>
    </recommendedName>
</protein>
<keyword evidence="3 9" id="KW-0732">Signal</keyword>
<name>A0A9W9CSS0_9PEZI</name>
<dbReference type="PANTHER" id="PTHR47966:SF65">
    <property type="entry name" value="ASPARTIC-TYPE ENDOPEPTIDASE"/>
    <property type="match status" value="1"/>
</dbReference>
<accession>A0A9W9CSS0</accession>
<feature type="chain" id="PRO_5040803175" description="Peptidase A1 domain-containing protein" evidence="9">
    <location>
        <begin position="19"/>
        <end position="579"/>
    </location>
</feature>
<dbReference type="PRINTS" id="PR00792">
    <property type="entry name" value="PEPSIN"/>
</dbReference>
<keyword evidence="5" id="KW-0378">Hydrolase</keyword>
<evidence type="ECO:0000259" key="10">
    <source>
        <dbReference type="PROSITE" id="PS51767"/>
    </source>
</evidence>
<comment type="caution">
    <text evidence="11">The sequence shown here is derived from an EMBL/GenBank/DDBJ whole genome shotgun (WGS) entry which is preliminary data.</text>
</comment>
<gene>
    <name evidence="11" type="ORF">N0V93_009383</name>
</gene>
<proteinExistence type="inferred from homology"/>
<feature type="active site" evidence="6">
    <location>
        <position position="77"/>
    </location>
</feature>
<keyword evidence="8" id="KW-0812">Transmembrane</keyword>
<evidence type="ECO:0000256" key="8">
    <source>
        <dbReference type="SAM" id="Phobius"/>
    </source>
</evidence>
<keyword evidence="8" id="KW-1133">Transmembrane helix</keyword>
<dbReference type="CDD" id="cd05474">
    <property type="entry name" value="SAP_like"/>
    <property type="match status" value="1"/>
</dbReference>
<dbReference type="InterPro" id="IPR033121">
    <property type="entry name" value="PEPTIDASE_A1"/>
</dbReference>
<feature type="transmembrane region" description="Helical" evidence="8">
    <location>
        <begin position="558"/>
        <end position="578"/>
    </location>
</feature>
<dbReference type="Pfam" id="PF00026">
    <property type="entry name" value="Asp"/>
    <property type="match status" value="1"/>
</dbReference>
<dbReference type="AlphaFoldDB" id="A0A9W9CSS0"/>
<keyword evidence="8" id="KW-0472">Membrane</keyword>
<evidence type="ECO:0000256" key="3">
    <source>
        <dbReference type="ARBA" id="ARBA00022729"/>
    </source>
</evidence>
<comment type="similarity">
    <text evidence="1">Belongs to the peptidase A1 family.</text>
</comment>
<dbReference type="InterPro" id="IPR021109">
    <property type="entry name" value="Peptidase_aspartic_dom_sf"/>
</dbReference>
<dbReference type="InterPro" id="IPR033876">
    <property type="entry name" value="SAP-like"/>
</dbReference>
<dbReference type="PROSITE" id="PS51767">
    <property type="entry name" value="PEPTIDASE_A1"/>
    <property type="match status" value="1"/>
</dbReference>
<dbReference type="Gene3D" id="2.40.70.10">
    <property type="entry name" value="Acid Proteases"/>
    <property type="match status" value="2"/>
</dbReference>
<reference evidence="11" key="1">
    <citation type="submission" date="2022-10" db="EMBL/GenBank/DDBJ databases">
        <title>Tapping the CABI collections for fungal endophytes: first genome assemblies for Collariella, Neodidymelliopsis, Ascochyta clinopodiicola, Didymella pomorum, Didymosphaeria variabile, Neocosmospora piperis and Neocucurbitaria cava.</title>
        <authorList>
            <person name="Hill R."/>
        </authorList>
    </citation>
    <scope>NUCLEOTIDE SEQUENCE</scope>
    <source>
        <strain evidence="11">IMI 355082</strain>
    </source>
</reference>
<sequence>MKLSEAATLLALVSTATAEVVAIPVKRNTACSVRRRSPRLSKRAAVTESLINNVTAGGYYATVSVGTPGQDLTLVLDTGSSDAWVVSADATLCTEKKLQVYYDETCGATFNSSASSTYKIAVADGFDIEYQDGTSASGDYFTDNFVIGDITVTDLQMGIADKTAVGTGILGIGFELNEAAETMYSNLVTDMVNQSKISTMAYSLYLNDYYSSTGNILFGGVDTDKFIGNLVTVPILPDASSQNYSSFTVGLTGLSFAFSNGTTYNQSLTSESGSLSSILDSGTTLSYLPDDIATPLFDAVGVYEYTSSLGSSSLALVDCNLDVNFSFRINDSVTINVPRDELVIDAFDGTSLPSEVPFTSTCLFGIQNIGSSSGTSARTADYAILGDSFLRSAYVVYDLDNLQIGLAPANLNSTSTNVQELKAESSLPAFSGVASQAASSSSSSGTSTASSTATGTSSSNGSGMLLSNTHISYVSTTSVDVSASAPSEYVTASRNSSAGVVMSSTVVVAHSTASAASMPFSRVYGSSSITTNTTTTTLRTSSSSKSAAMGQSPPDLQGLFSVAGISLAFVMSGSLLFYL</sequence>
<keyword evidence="2" id="KW-0645">Protease</keyword>